<sequence>MNKIITILVVLFSVQGVFAQVVTPPPPPPAPPPPGLPIDGGLVVLFFLALVSGYYLSKKYISTKKGSL</sequence>
<dbReference type="RefSeq" id="WP_341682004.1">
    <property type="nucleotide sequence ID" value="NZ_JBBYHT010000001.1"/>
</dbReference>
<accession>A0ABU9I3Z2</accession>
<evidence type="ECO:0000313" key="4">
    <source>
        <dbReference type="Proteomes" id="UP001393056"/>
    </source>
</evidence>
<feature type="transmembrane region" description="Helical" evidence="1">
    <location>
        <begin position="35"/>
        <end position="56"/>
    </location>
</feature>
<feature type="signal peptide" evidence="2">
    <location>
        <begin position="1"/>
        <end position="19"/>
    </location>
</feature>
<keyword evidence="4" id="KW-1185">Reference proteome</keyword>
<organism evidence="3 4">
    <name type="scientific">Flavobacterium helocola</name>
    <dbReference type="NCBI Taxonomy" id="3139139"/>
    <lineage>
        <taxon>Bacteria</taxon>
        <taxon>Pseudomonadati</taxon>
        <taxon>Bacteroidota</taxon>
        <taxon>Flavobacteriia</taxon>
        <taxon>Flavobacteriales</taxon>
        <taxon>Flavobacteriaceae</taxon>
        <taxon>Flavobacterium</taxon>
    </lineage>
</organism>
<proteinExistence type="predicted"/>
<comment type="caution">
    <text evidence="3">The sequence shown here is derived from an EMBL/GenBank/DDBJ whole genome shotgun (WGS) entry which is preliminary data.</text>
</comment>
<keyword evidence="2" id="KW-0732">Signal</keyword>
<dbReference type="EMBL" id="JBBYHT010000001">
    <property type="protein sequence ID" value="MEL1247127.1"/>
    <property type="molecule type" value="Genomic_DNA"/>
</dbReference>
<protein>
    <recommendedName>
        <fullName evidence="5">Signal peptidase</fullName>
    </recommendedName>
</protein>
<keyword evidence="1" id="KW-1133">Transmembrane helix</keyword>
<evidence type="ECO:0008006" key="5">
    <source>
        <dbReference type="Google" id="ProtNLM"/>
    </source>
</evidence>
<name>A0ABU9I3Z2_9FLAO</name>
<gene>
    <name evidence="3" type="ORF">AAEO58_03645</name>
</gene>
<evidence type="ECO:0000256" key="2">
    <source>
        <dbReference type="SAM" id="SignalP"/>
    </source>
</evidence>
<feature type="chain" id="PRO_5045255595" description="Signal peptidase" evidence="2">
    <location>
        <begin position="20"/>
        <end position="68"/>
    </location>
</feature>
<evidence type="ECO:0000313" key="3">
    <source>
        <dbReference type="EMBL" id="MEL1247127.1"/>
    </source>
</evidence>
<keyword evidence="1" id="KW-0812">Transmembrane</keyword>
<reference evidence="3 4" key="1">
    <citation type="submission" date="2024-04" db="EMBL/GenBank/DDBJ databases">
        <title>Flavobacterium sp. DGU41 16S ribosomal RNA gene Genome sequencing and assembly.</title>
        <authorList>
            <person name="Park S."/>
        </authorList>
    </citation>
    <scope>NUCLEOTIDE SEQUENCE [LARGE SCALE GENOMIC DNA]</scope>
    <source>
        <strain evidence="3 4">DGU41</strain>
    </source>
</reference>
<dbReference type="Proteomes" id="UP001393056">
    <property type="component" value="Unassembled WGS sequence"/>
</dbReference>
<keyword evidence="1" id="KW-0472">Membrane</keyword>
<evidence type="ECO:0000256" key="1">
    <source>
        <dbReference type="SAM" id="Phobius"/>
    </source>
</evidence>